<dbReference type="GO" id="GO:0097038">
    <property type="term" value="C:perinuclear endoplasmic reticulum"/>
    <property type="evidence" value="ECO:0007669"/>
    <property type="project" value="TreeGrafter"/>
</dbReference>
<dbReference type="SUPFAM" id="SSF144000">
    <property type="entry name" value="Oxysterol-binding protein-like"/>
    <property type="match status" value="1"/>
</dbReference>
<dbReference type="EMBL" id="MUJZ01049532">
    <property type="protein sequence ID" value="OTF73904.1"/>
    <property type="molecule type" value="Genomic_DNA"/>
</dbReference>
<evidence type="ECO:0000256" key="2">
    <source>
        <dbReference type="RuleBase" id="RU003844"/>
    </source>
</evidence>
<name>A0A1Y3B1H3_EURMA</name>
<dbReference type="GO" id="GO:0006869">
    <property type="term" value="P:lipid transport"/>
    <property type="evidence" value="ECO:0007669"/>
    <property type="project" value="UniProtKB-KW"/>
</dbReference>
<sequence>MAAAMIDDPCQRMLMMAAFAISSYSSSYYRVGHKPFNPLLGETYECVRDDKGFRFVGEQVSHHPPITACHADSKNYVFWQGYFRFFLVFSHP</sequence>
<gene>
    <name evidence="4" type="ORF">BLA29_014027</name>
</gene>
<dbReference type="PROSITE" id="PS01013">
    <property type="entry name" value="OSBP"/>
    <property type="match status" value="1"/>
</dbReference>
<evidence type="ECO:0000313" key="4">
    <source>
        <dbReference type="EMBL" id="OTF73904.1"/>
    </source>
</evidence>
<comment type="similarity">
    <text evidence="2">Belongs to the OSBP family.</text>
</comment>
<evidence type="ECO:0000313" key="5">
    <source>
        <dbReference type="Proteomes" id="UP000194236"/>
    </source>
</evidence>
<evidence type="ECO:0000256" key="1">
    <source>
        <dbReference type="ARBA" id="ARBA00023121"/>
    </source>
</evidence>
<keyword evidence="5" id="KW-1185">Reference proteome</keyword>
<dbReference type="InterPro" id="IPR037239">
    <property type="entry name" value="OSBP_sf"/>
</dbReference>
<dbReference type="PANTHER" id="PTHR10972">
    <property type="entry name" value="OXYSTEROL-BINDING PROTEIN-RELATED"/>
    <property type="match status" value="1"/>
</dbReference>
<reference evidence="4 5" key="1">
    <citation type="submission" date="2017-03" db="EMBL/GenBank/DDBJ databases">
        <title>Genome Survey of Euroglyphus maynei.</title>
        <authorList>
            <person name="Arlian L.G."/>
            <person name="Morgan M.S."/>
            <person name="Rider S.D."/>
        </authorList>
    </citation>
    <scope>NUCLEOTIDE SEQUENCE [LARGE SCALE GENOMIC DNA]</scope>
    <source>
        <strain evidence="4">Arlian Lab</strain>
        <tissue evidence="4">Whole body</tissue>
    </source>
</reference>
<keyword evidence="3" id="KW-0813">Transport</keyword>
<dbReference type="GO" id="GO:0005886">
    <property type="term" value="C:plasma membrane"/>
    <property type="evidence" value="ECO:0007669"/>
    <property type="project" value="TreeGrafter"/>
</dbReference>
<dbReference type="InterPro" id="IPR018494">
    <property type="entry name" value="Oxysterol-bd_CS"/>
</dbReference>
<dbReference type="GO" id="GO:0005829">
    <property type="term" value="C:cytosol"/>
    <property type="evidence" value="ECO:0007669"/>
    <property type="project" value="TreeGrafter"/>
</dbReference>
<evidence type="ECO:0000256" key="3">
    <source>
        <dbReference type="RuleBase" id="RU003845"/>
    </source>
</evidence>
<dbReference type="Proteomes" id="UP000194236">
    <property type="component" value="Unassembled WGS sequence"/>
</dbReference>
<dbReference type="AlphaFoldDB" id="A0A1Y3B1H3"/>
<dbReference type="InterPro" id="IPR000648">
    <property type="entry name" value="Oxysterol-bd"/>
</dbReference>
<dbReference type="GO" id="GO:0015485">
    <property type="term" value="F:cholesterol binding"/>
    <property type="evidence" value="ECO:0007669"/>
    <property type="project" value="TreeGrafter"/>
</dbReference>
<protein>
    <recommendedName>
        <fullName evidence="3">Oxysterol-binding protein</fullName>
    </recommendedName>
</protein>
<dbReference type="OrthoDB" id="416222at2759"/>
<organism evidence="4 5">
    <name type="scientific">Euroglyphus maynei</name>
    <name type="common">Mayne's house dust mite</name>
    <dbReference type="NCBI Taxonomy" id="6958"/>
    <lineage>
        <taxon>Eukaryota</taxon>
        <taxon>Metazoa</taxon>
        <taxon>Ecdysozoa</taxon>
        <taxon>Arthropoda</taxon>
        <taxon>Chelicerata</taxon>
        <taxon>Arachnida</taxon>
        <taxon>Acari</taxon>
        <taxon>Acariformes</taxon>
        <taxon>Sarcoptiformes</taxon>
        <taxon>Astigmata</taxon>
        <taxon>Psoroptidia</taxon>
        <taxon>Analgoidea</taxon>
        <taxon>Pyroglyphidae</taxon>
        <taxon>Pyroglyphinae</taxon>
        <taxon>Euroglyphus</taxon>
    </lineage>
</organism>
<dbReference type="Pfam" id="PF01237">
    <property type="entry name" value="Oxysterol_BP"/>
    <property type="match status" value="1"/>
</dbReference>
<dbReference type="PANTHER" id="PTHR10972:SF203">
    <property type="entry name" value="OXYSTEROL-BINDING PROTEIN HOMOLOG 3"/>
    <property type="match status" value="1"/>
</dbReference>
<keyword evidence="3" id="KW-0445">Lipid transport</keyword>
<comment type="caution">
    <text evidence="4">The sequence shown here is derived from an EMBL/GenBank/DDBJ whole genome shotgun (WGS) entry which is preliminary data.</text>
</comment>
<keyword evidence="1" id="KW-0446">Lipid-binding</keyword>
<accession>A0A1Y3B1H3</accession>
<proteinExistence type="inferred from homology"/>
<dbReference type="Gene3D" id="2.40.160.120">
    <property type="match status" value="1"/>
</dbReference>